<keyword evidence="2" id="KW-0813">Transport</keyword>
<dbReference type="GO" id="GO:0005524">
    <property type="term" value="F:ATP binding"/>
    <property type="evidence" value="ECO:0007669"/>
    <property type="project" value="UniProtKB-KW"/>
</dbReference>
<keyword evidence="3 8" id="KW-0812">Transmembrane</keyword>
<evidence type="ECO:0000256" key="3">
    <source>
        <dbReference type="ARBA" id="ARBA00022692"/>
    </source>
</evidence>
<dbReference type="InterPro" id="IPR003439">
    <property type="entry name" value="ABC_transporter-like_ATP-bd"/>
</dbReference>
<dbReference type="Pfam" id="PF00664">
    <property type="entry name" value="ABC_membrane"/>
    <property type="match status" value="1"/>
</dbReference>
<dbReference type="GO" id="GO:0016887">
    <property type="term" value="F:ATP hydrolysis activity"/>
    <property type="evidence" value="ECO:0007669"/>
    <property type="project" value="InterPro"/>
</dbReference>
<dbReference type="Gene3D" id="3.40.50.300">
    <property type="entry name" value="P-loop containing nucleotide triphosphate hydrolases"/>
    <property type="match status" value="1"/>
</dbReference>
<reference evidence="11" key="2">
    <citation type="journal article" date="2021" name="PeerJ">
        <title>Extensive microbial diversity within the chicken gut microbiome revealed by metagenomics and culture.</title>
        <authorList>
            <person name="Gilroy R."/>
            <person name="Ravi A."/>
            <person name="Getino M."/>
            <person name="Pursley I."/>
            <person name="Horton D.L."/>
            <person name="Alikhan N.F."/>
            <person name="Baker D."/>
            <person name="Gharbi K."/>
            <person name="Hall N."/>
            <person name="Watson M."/>
            <person name="Adriaenssens E.M."/>
            <person name="Foster-Nyarko E."/>
            <person name="Jarju S."/>
            <person name="Secka A."/>
            <person name="Antonio M."/>
            <person name="Oren A."/>
            <person name="Chaudhuri R.R."/>
            <person name="La Ragione R."/>
            <person name="Hildebrand F."/>
            <person name="Pallen M.J."/>
        </authorList>
    </citation>
    <scope>NUCLEOTIDE SEQUENCE</scope>
    <source>
        <strain evidence="11">13766</strain>
    </source>
</reference>
<feature type="transmembrane region" description="Helical" evidence="8">
    <location>
        <begin position="72"/>
        <end position="94"/>
    </location>
</feature>
<evidence type="ECO:0000313" key="11">
    <source>
        <dbReference type="EMBL" id="HIS93800.1"/>
    </source>
</evidence>
<protein>
    <submittedName>
        <fullName evidence="11">ABC transporter ATP-binding protein</fullName>
    </submittedName>
</protein>
<dbReference type="GO" id="GO:0005886">
    <property type="term" value="C:plasma membrane"/>
    <property type="evidence" value="ECO:0007669"/>
    <property type="project" value="UniProtKB-SubCell"/>
</dbReference>
<sequence length="611" mass="68158">MQFQEEQDYTKRFDAGIWVHLLKYAKPFYKHLFVVAAMMLVCAGMDVVFPLLTREAIDVYIANGQTEGLGWFVLKYASVVLIQVAAIFAFSFLAGRVEAGMCHRIRKLGFKRLQELPFAFYDRTPVGYLIARMTSDTQRLGDTIGWGLIDLLWSAGYVIMVACVMLSMNLHLALVTLVALPVVAVFAVYFQKRILANYREVRKTNSKITGAFNEGIMGAKTTKTLVREEANFGEFQELTSTMRKSSIRAAVLSALFYPIVMSLGAIASAYIIWKGGGDLLAGVGGLSVGTLSAFVSYATGIFEPISNVARIFADLQSSQAAAERVITMLETEPEIADTPEVEAVYGDNFDPKRENWPPIHGDIEFENVSFQYKGGEEVLHDFNLRVKAGETIALVGETGSGKSTIVNLICRFYEPTKGRILIDGVDYRERSQLWLQSHLGYVLQQPHLFSGTIRENIRYGRLEATDQEVEEAARMVNAEEFILAFEKGYDTDVGEGGNRLSTGQKQLISFARALLANPAIFVLDEATSSVDTETEMTIQHAIQKTLDGRTSFIIAHRLSTVRTADRILVISDGKVIEEGNHKSLLRQKGYYYNLYANQFKEEMEQAVLGIR</sequence>
<dbReference type="SMART" id="SM00382">
    <property type="entry name" value="AAA"/>
    <property type="match status" value="1"/>
</dbReference>
<dbReference type="SUPFAM" id="SSF52540">
    <property type="entry name" value="P-loop containing nucleoside triphosphate hydrolases"/>
    <property type="match status" value="1"/>
</dbReference>
<comment type="subcellular location">
    <subcellularLocation>
        <location evidence="1">Cell membrane</location>
        <topology evidence="1">Multi-pass membrane protein</topology>
    </subcellularLocation>
</comment>
<dbReference type="InterPro" id="IPR027417">
    <property type="entry name" value="P-loop_NTPase"/>
</dbReference>
<comment type="caution">
    <text evidence="11">The sequence shown here is derived from an EMBL/GenBank/DDBJ whole genome shotgun (WGS) entry which is preliminary data.</text>
</comment>
<evidence type="ECO:0000259" key="10">
    <source>
        <dbReference type="PROSITE" id="PS50929"/>
    </source>
</evidence>
<dbReference type="InterPro" id="IPR036640">
    <property type="entry name" value="ABC1_TM_sf"/>
</dbReference>
<proteinExistence type="predicted"/>
<evidence type="ECO:0000256" key="6">
    <source>
        <dbReference type="ARBA" id="ARBA00022989"/>
    </source>
</evidence>
<keyword evidence="7 8" id="KW-0472">Membrane</keyword>
<evidence type="ECO:0000259" key="9">
    <source>
        <dbReference type="PROSITE" id="PS50893"/>
    </source>
</evidence>
<dbReference type="PANTHER" id="PTHR43394">
    <property type="entry name" value="ATP-DEPENDENT PERMEASE MDL1, MITOCHONDRIAL"/>
    <property type="match status" value="1"/>
</dbReference>
<dbReference type="PROSITE" id="PS50929">
    <property type="entry name" value="ABC_TM1F"/>
    <property type="match status" value="1"/>
</dbReference>
<dbReference type="InterPro" id="IPR011527">
    <property type="entry name" value="ABC1_TM_dom"/>
</dbReference>
<accession>A0A9D1G3J0</accession>
<dbReference type="GO" id="GO:0015421">
    <property type="term" value="F:ABC-type oligopeptide transporter activity"/>
    <property type="evidence" value="ECO:0007669"/>
    <property type="project" value="TreeGrafter"/>
</dbReference>
<dbReference type="PANTHER" id="PTHR43394:SF1">
    <property type="entry name" value="ATP-BINDING CASSETTE SUB-FAMILY B MEMBER 10, MITOCHONDRIAL"/>
    <property type="match status" value="1"/>
</dbReference>
<feature type="domain" description="ABC transmembrane type-1" evidence="10">
    <location>
        <begin position="33"/>
        <end position="317"/>
    </location>
</feature>
<dbReference type="CDD" id="cd18540">
    <property type="entry name" value="ABC_6TM_exporter_like"/>
    <property type="match status" value="1"/>
</dbReference>
<dbReference type="EMBL" id="DVJN01000232">
    <property type="protein sequence ID" value="HIS93800.1"/>
    <property type="molecule type" value="Genomic_DNA"/>
</dbReference>
<dbReference type="AlphaFoldDB" id="A0A9D1G3J0"/>
<reference evidence="11" key="1">
    <citation type="submission" date="2020-10" db="EMBL/GenBank/DDBJ databases">
        <authorList>
            <person name="Gilroy R."/>
        </authorList>
    </citation>
    <scope>NUCLEOTIDE SEQUENCE</scope>
    <source>
        <strain evidence="11">13766</strain>
    </source>
</reference>
<dbReference type="PROSITE" id="PS50893">
    <property type="entry name" value="ABC_TRANSPORTER_2"/>
    <property type="match status" value="1"/>
</dbReference>
<evidence type="ECO:0000256" key="7">
    <source>
        <dbReference type="ARBA" id="ARBA00023136"/>
    </source>
</evidence>
<feature type="transmembrane region" description="Helical" evidence="8">
    <location>
        <begin position="143"/>
        <end position="167"/>
    </location>
</feature>
<feature type="transmembrane region" description="Helical" evidence="8">
    <location>
        <begin position="32"/>
        <end position="52"/>
    </location>
</feature>
<dbReference type="CDD" id="cd03254">
    <property type="entry name" value="ABCC_Glucan_exporter_like"/>
    <property type="match status" value="1"/>
</dbReference>
<name>A0A9D1G3J0_9FIRM</name>
<evidence type="ECO:0000256" key="1">
    <source>
        <dbReference type="ARBA" id="ARBA00004651"/>
    </source>
</evidence>
<feature type="transmembrane region" description="Helical" evidence="8">
    <location>
        <begin position="249"/>
        <end position="273"/>
    </location>
</feature>
<dbReference type="InterPro" id="IPR003593">
    <property type="entry name" value="AAA+_ATPase"/>
</dbReference>
<evidence type="ECO:0000256" key="2">
    <source>
        <dbReference type="ARBA" id="ARBA00022448"/>
    </source>
</evidence>
<dbReference type="FunFam" id="3.40.50.300:FF:000287">
    <property type="entry name" value="Multidrug ABC transporter ATP-binding protein"/>
    <property type="match status" value="1"/>
</dbReference>
<dbReference type="SUPFAM" id="SSF90123">
    <property type="entry name" value="ABC transporter transmembrane region"/>
    <property type="match status" value="1"/>
</dbReference>
<gene>
    <name evidence="11" type="ORF">IAA84_12360</name>
</gene>
<dbReference type="InterPro" id="IPR039421">
    <property type="entry name" value="Type_1_exporter"/>
</dbReference>
<feature type="transmembrane region" description="Helical" evidence="8">
    <location>
        <begin position="173"/>
        <end position="190"/>
    </location>
</feature>
<evidence type="ECO:0000256" key="5">
    <source>
        <dbReference type="ARBA" id="ARBA00022840"/>
    </source>
</evidence>
<evidence type="ECO:0000313" key="12">
    <source>
        <dbReference type="Proteomes" id="UP000824140"/>
    </source>
</evidence>
<keyword evidence="4" id="KW-0547">Nucleotide-binding</keyword>
<organism evidence="11 12">
    <name type="scientific">Candidatus Alectryocaccomicrobium excrementavium</name>
    <dbReference type="NCBI Taxonomy" id="2840668"/>
    <lineage>
        <taxon>Bacteria</taxon>
        <taxon>Bacillati</taxon>
        <taxon>Bacillota</taxon>
        <taxon>Clostridia</taxon>
        <taxon>Candidatus Alectryocaccomicrobium</taxon>
    </lineage>
</organism>
<evidence type="ECO:0000256" key="8">
    <source>
        <dbReference type="SAM" id="Phobius"/>
    </source>
</evidence>
<dbReference type="Pfam" id="PF00005">
    <property type="entry name" value="ABC_tran"/>
    <property type="match status" value="1"/>
</dbReference>
<evidence type="ECO:0000256" key="4">
    <source>
        <dbReference type="ARBA" id="ARBA00022741"/>
    </source>
</evidence>
<dbReference type="Proteomes" id="UP000824140">
    <property type="component" value="Unassembled WGS sequence"/>
</dbReference>
<keyword evidence="6 8" id="KW-1133">Transmembrane helix</keyword>
<feature type="domain" description="ABC transporter" evidence="9">
    <location>
        <begin position="363"/>
        <end position="597"/>
    </location>
</feature>
<dbReference type="Gene3D" id="1.20.1560.10">
    <property type="entry name" value="ABC transporter type 1, transmembrane domain"/>
    <property type="match status" value="1"/>
</dbReference>
<keyword evidence="5 11" id="KW-0067">ATP-binding</keyword>